<keyword evidence="2" id="KW-1185">Reference proteome</keyword>
<dbReference type="RefSeq" id="WP_173164603.1">
    <property type="nucleotide sequence ID" value="NZ_CP053716.1"/>
</dbReference>
<dbReference type="EMBL" id="CP053716">
    <property type="protein sequence ID" value="QKF07463.1"/>
    <property type="molecule type" value="Genomic_DNA"/>
</dbReference>
<dbReference type="Proteomes" id="UP000503297">
    <property type="component" value="Chromosome"/>
</dbReference>
<sequence>MHRLPSTTDELAGLRVIVPGKGDRLKRVGKVRRFVFHPHERRLLGMLVKRPDLALMFHRRDLFVALDGCQMEDGLLVVGERADASGPAAERGLGVDFRRCVLWVGMPVVAECGTWLGTVGNVGFDPETGTVTFVDVADGAMNDAIVGVRTLPTELVRGFSTGVGAALSAEGAALSGDEGGEEMRGAILVDDRALAIPTQGGAADAAGRAAARAADQVRPVVDGAVQAAGKAVDEGARLTGRQIGRATGMFSAFRDEYRKAADAQPERIGRVAGRGDGDGSIPAGPRYRVVSDHAFRDAPVAACGDAGKENRQKGASYKVSVSSMPQNEAIGRAVGRHLGQAGGMFSAFKDEFTKASRNDER</sequence>
<name>A0A6M8J4A5_9ACTN</name>
<dbReference type="KEGG" id="bwa:HLV38_04510"/>
<dbReference type="AlphaFoldDB" id="A0A6M8J4A5"/>
<proteinExistence type="predicted"/>
<reference evidence="2" key="1">
    <citation type="submission" date="2020-05" db="EMBL/GenBank/DDBJ databases">
        <title>Novel species in genus Nocardioides.</title>
        <authorList>
            <person name="Zhang G."/>
        </authorList>
    </citation>
    <scope>NUCLEOTIDE SEQUENCE [LARGE SCALE GENOMIC DNA]</scope>
    <source>
        <strain evidence="2">zg-1050</strain>
    </source>
</reference>
<gene>
    <name evidence="1" type="ORF">HLV38_04510</name>
</gene>
<accession>A0A6M8J4A5</accession>
<evidence type="ECO:0000313" key="1">
    <source>
        <dbReference type="EMBL" id="QKF07463.1"/>
    </source>
</evidence>
<protein>
    <submittedName>
        <fullName evidence="1">PRC-barrel domain-containing protein</fullName>
    </submittedName>
</protein>
<organism evidence="1 2">
    <name type="scientific">Berryella wangjianweii</name>
    <dbReference type="NCBI Taxonomy" id="2734634"/>
    <lineage>
        <taxon>Bacteria</taxon>
        <taxon>Bacillati</taxon>
        <taxon>Actinomycetota</taxon>
        <taxon>Coriobacteriia</taxon>
        <taxon>Eggerthellales</taxon>
        <taxon>Eggerthellaceae</taxon>
        <taxon>Berryella</taxon>
    </lineage>
</organism>
<evidence type="ECO:0000313" key="2">
    <source>
        <dbReference type="Proteomes" id="UP000503297"/>
    </source>
</evidence>